<keyword evidence="1" id="KW-0175">Coiled coil</keyword>
<dbReference type="EMBL" id="HBIV01004372">
    <property type="protein sequence ID" value="CAE0648474.1"/>
    <property type="molecule type" value="Transcribed_RNA"/>
</dbReference>
<organism evidence="2">
    <name type="scientific">Lotharella globosa</name>
    <dbReference type="NCBI Taxonomy" id="91324"/>
    <lineage>
        <taxon>Eukaryota</taxon>
        <taxon>Sar</taxon>
        <taxon>Rhizaria</taxon>
        <taxon>Cercozoa</taxon>
        <taxon>Chlorarachniophyceae</taxon>
        <taxon>Lotharella</taxon>
    </lineage>
</organism>
<name>A0A6V3J8X3_9EUKA</name>
<evidence type="ECO:0000313" key="2">
    <source>
        <dbReference type="EMBL" id="CAE0648474.1"/>
    </source>
</evidence>
<evidence type="ECO:0000256" key="1">
    <source>
        <dbReference type="SAM" id="Coils"/>
    </source>
</evidence>
<sequence>MAEKAHVEELVKENKTLRASLDESKLLLQSLTEQLQEVMAVNHAVTVQLEQAADVRKYLGKINTEFNTTVKDCKELINGLNANPEGSSGDVPVPSVGISTASAEITHGELKKLHEKNLELERANAEMAKVQARQKTHISKQDRWMKQLSNVVASLSKKLEDKGEKVHELIESQLATTKKLEESESTLAELSKVNKELFTKLKHALAGKGRVPEGGDMVQKVLGENMQLKADLKIAQQQLKKAYENKAPGKESEPEVQINQLQAKVERLEKLRKATNVRAHSLAQEKQALAARVQKQKEVILGLRRQVASSGGSRPTTPRWK</sequence>
<feature type="coiled-coil region" evidence="1">
    <location>
        <begin position="110"/>
        <end position="285"/>
    </location>
</feature>
<reference evidence="2" key="1">
    <citation type="submission" date="2021-01" db="EMBL/GenBank/DDBJ databases">
        <authorList>
            <person name="Corre E."/>
            <person name="Pelletier E."/>
            <person name="Niang G."/>
            <person name="Scheremetjew M."/>
            <person name="Finn R."/>
            <person name="Kale V."/>
            <person name="Holt S."/>
            <person name="Cochrane G."/>
            <person name="Meng A."/>
            <person name="Brown T."/>
            <person name="Cohen L."/>
        </authorList>
    </citation>
    <scope>NUCLEOTIDE SEQUENCE</scope>
    <source>
        <strain evidence="2">CCCM811</strain>
    </source>
</reference>
<evidence type="ECO:0000313" key="3">
    <source>
        <dbReference type="EMBL" id="CAE0648479.1"/>
    </source>
</evidence>
<feature type="coiled-coil region" evidence="1">
    <location>
        <begin position="7"/>
        <end position="41"/>
    </location>
</feature>
<dbReference type="EMBL" id="HBIV01004376">
    <property type="protein sequence ID" value="CAE0648479.1"/>
    <property type="molecule type" value="Transcribed_RNA"/>
</dbReference>
<dbReference type="AlphaFoldDB" id="A0A6V3J8X3"/>
<gene>
    <name evidence="2" type="ORF">LGLO00237_LOCUS3068</name>
    <name evidence="3" type="ORF">LGLO00237_LOCUS3071</name>
</gene>
<proteinExistence type="predicted"/>
<protein>
    <submittedName>
        <fullName evidence="2">Uncharacterized protein</fullName>
    </submittedName>
</protein>
<accession>A0A6V3J8X3</accession>